<sequence length="52" mass="6184">MGWSACMGQVVRRQQNWIRISYFLSYFIYTFALWRTTSTLEPGSWITVDGQM</sequence>
<proteinExistence type="predicted"/>
<gene>
    <name evidence="2" type="ORF">BDZ94DRAFT_1249436</name>
</gene>
<dbReference type="AlphaFoldDB" id="A0A9P5YEZ5"/>
<organism evidence="2 3">
    <name type="scientific">Collybia nuda</name>
    <dbReference type="NCBI Taxonomy" id="64659"/>
    <lineage>
        <taxon>Eukaryota</taxon>
        <taxon>Fungi</taxon>
        <taxon>Dikarya</taxon>
        <taxon>Basidiomycota</taxon>
        <taxon>Agaricomycotina</taxon>
        <taxon>Agaricomycetes</taxon>
        <taxon>Agaricomycetidae</taxon>
        <taxon>Agaricales</taxon>
        <taxon>Tricholomatineae</taxon>
        <taxon>Clitocybaceae</taxon>
        <taxon>Collybia</taxon>
    </lineage>
</organism>
<keyword evidence="3" id="KW-1185">Reference proteome</keyword>
<evidence type="ECO:0000256" key="1">
    <source>
        <dbReference type="SAM" id="Phobius"/>
    </source>
</evidence>
<feature type="transmembrane region" description="Helical" evidence="1">
    <location>
        <begin position="17"/>
        <end position="34"/>
    </location>
</feature>
<dbReference type="EMBL" id="MU150237">
    <property type="protein sequence ID" value="KAF9467460.1"/>
    <property type="molecule type" value="Genomic_DNA"/>
</dbReference>
<keyword evidence="1" id="KW-0472">Membrane</keyword>
<reference evidence="2" key="1">
    <citation type="submission" date="2020-11" db="EMBL/GenBank/DDBJ databases">
        <authorList>
            <consortium name="DOE Joint Genome Institute"/>
            <person name="Ahrendt S."/>
            <person name="Riley R."/>
            <person name="Andreopoulos W."/>
            <person name="Labutti K."/>
            <person name="Pangilinan J."/>
            <person name="Ruiz-Duenas F.J."/>
            <person name="Barrasa J.M."/>
            <person name="Sanchez-Garcia M."/>
            <person name="Camarero S."/>
            <person name="Miyauchi S."/>
            <person name="Serrano A."/>
            <person name="Linde D."/>
            <person name="Babiker R."/>
            <person name="Drula E."/>
            <person name="Ayuso-Fernandez I."/>
            <person name="Pacheco R."/>
            <person name="Padilla G."/>
            <person name="Ferreira P."/>
            <person name="Barriuso J."/>
            <person name="Kellner H."/>
            <person name="Castanera R."/>
            <person name="Alfaro M."/>
            <person name="Ramirez L."/>
            <person name="Pisabarro A.G."/>
            <person name="Kuo A."/>
            <person name="Tritt A."/>
            <person name="Lipzen A."/>
            <person name="He G."/>
            <person name="Yan M."/>
            <person name="Ng V."/>
            <person name="Cullen D."/>
            <person name="Martin F."/>
            <person name="Rosso M.-N."/>
            <person name="Henrissat B."/>
            <person name="Hibbett D."/>
            <person name="Martinez A.T."/>
            <person name="Grigoriev I.V."/>
        </authorList>
    </citation>
    <scope>NUCLEOTIDE SEQUENCE</scope>
    <source>
        <strain evidence="2">CBS 247.69</strain>
    </source>
</reference>
<keyword evidence="1" id="KW-0812">Transmembrane</keyword>
<keyword evidence="1" id="KW-1133">Transmembrane helix</keyword>
<evidence type="ECO:0000313" key="2">
    <source>
        <dbReference type="EMBL" id="KAF9467460.1"/>
    </source>
</evidence>
<accession>A0A9P5YEZ5</accession>
<evidence type="ECO:0000313" key="3">
    <source>
        <dbReference type="Proteomes" id="UP000807353"/>
    </source>
</evidence>
<dbReference type="Proteomes" id="UP000807353">
    <property type="component" value="Unassembled WGS sequence"/>
</dbReference>
<protein>
    <submittedName>
        <fullName evidence="2">Uncharacterized protein</fullName>
    </submittedName>
</protein>
<comment type="caution">
    <text evidence="2">The sequence shown here is derived from an EMBL/GenBank/DDBJ whole genome shotgun (WGS) entry which is preliminary data.</text>
</comment>
<name>A0A9P5YEZ5_9AGAR</name>